<dbReference type="RefSeq" id="WP_161818092.1">
    <property type="nucleotide sequence ID" value="NZ_JAACJS010000011.1"/>
</dbReference>
<organism evidence="3 4">
    <name type="scientific">Sediminibacterium roseum</name>
    <dbReference type="NCBI Taxonomy" id="1978412"/>
    <lineage>
        <taxon>Bacteria</taxon>
        <taxon>Pseudomonadati</taxon>
        <taxon>Bacteroidota</taxon>
        <taxon>Chitinophagia</taxon>
        <taxon>Chitinophagales</taxon>
        <taxon>Chitinophagaceae</taxon>
        <taxon>Sediminibacterium</taxon>
    </lineage>
</organism>
<keyword evidence="2" id="KW-0472">Membrane</keyword>
<keyword evidence="4" id="KW-1185">Reference proteome</keyword>
<dbReference type="EMBL" id="JAACJS010000011">
    <property type="protein sequence ID" value="NCI49784.1"/>
    <property type="molecule type" value="Genomic_DNA"/>
</dbReference>
<feature type="transmembrane region" description="Helical" evidence="2">
    <location>
        <begin position="107"/>
        <end position="124"/>
    </location>
</feature>
<feature type="coiled-coil region" evidence="1">
    <location>
        <begin position="24"/>
        <end position="51"/>
    </location>
</feature>
<keyword evidence="2" id="KW-0812">Transmembrane</keyword>
<evidence type="ECO:0000256" key="2">
    <source>
        <dbReference type="SAM" id="Phobius"/>
    </source>
</evidence>
<proteinExistence type="predicted"/>
<reference evidence="3 4" key="1">
    <citation type="submission" date="2020-01" db="EMBL/GenBank/DDBJ databases">
        <title>Genome analysis.</title>
        <authorList>
            <person name="Wu S."/>
            <person name="Wang G."/>
        </authorList>
    </citation>
    <scope>NUCLEOTIDE SEQUENCE [LARGE SCALE GENOMIC DNA]</scope>
    <source>
        <strain evidence="3 4">SYL130</strain>
    </source>
</reference>
<evidence type="ECO:0000256" key="1">
    <source>
        <dbReference type="SAM" id="Coils"/>
    </source>
</evidence>
<accession>A0ABW9ZRP9</accession>
<comment type="caution">
    <text evidence="3">The sequence shown here is derived from an EMBL/GenBank/DDBJ whole genome shotgun (WGS) entry which is preliminary data.</text>
</comment>
<keyword evidence="1" id="KW-0175">Coiled coil</keyword>
<protein>
    <submittedName>
        <fullName evidence="3">Uncharacterized protein</fullName>
    </submittedName>
</protein>
<name>A0ABW9ZRP9_9BACT</name>
<keyword evidence="2" id="KW-1133">Transmembrane helix</keyword>
<evidence type="ECO:0000313" key="3">
    <source>
        <dbReference type="EMBL" id="NCI49784.1"/>
    </source>
</evidence>
<gene>
    <name evidence="3" type="ORF">GWC95_07615</name>
</gene>
<dbReference type="Proteomes" id="UP000753802">
    <property type="component" value="Unassembled WGS sequence"/>
</dbReference>
<sequence>MDQDVLEPVLQEILEELKQTNKLNRENTRVLIELEKRIAAIEKRLDQKLLSPASSDNKQIERIVSENTDNIIRFIAEQPKEFVQNKRILLFPEHNAAEFYKVFYGRLFKWLAILFIACFLYALGRDYIGAYQEKNWYRDGYEQLLKEKEENSRKVKQKPRVSAGISH</sequence>
<evidence type="ECO:0000313" key="4">
    <source>
        <dbReference type="Proteomes" id="UP000753802"/>
    </source>
</evidence>